<dbReference type="Proteomes" id="UP000028725">
    <property type="component" value="Unassembled WGS sequence"/>
</dbReference>
<dbReference type="GO" id="GO:0015024">
    <property type="term" value="F:glucuronate-2-sulfatase activity"/>
    <property type="evidence" value="ECO:0007669"/>
    <property type="project" value="TreeGrafter"/>
</dbReference>
<name>A0A085WEN4_9BACT</name>
<dbReference type="GO" id="GO:0004065">
    <property type="term" value="F:arylsulfatase activity"/>
    <property type="evidence" value="ECO:0007669"/>
    <property type="project" value="TreeGrafter"/>
</dbReference>
<sequence>MKINGKRPNFLIITTDEERFPPPYENEEARKFRLETDAVGQELRRNGLEFLRHHAAATACAPSRTTIYTGQYPSLHGVSQTPGIGKSSFDPDMYWLEPNTVPTLGEYFRKGGYQTHYRGKWHLSDEDLLVPGTQTPVMSNDTSGTPYPERIALYEEAQRLEKYGFSGWIGPEPHGSAQANDGTVRDPGFAEQVCRLLTELDQRSGAEAETPWVIVSSFVNPHDIVFSGIPWFTKFTELQQAGKLPNVTASPTATESLEDKPRCQKDYVYTYPRMYLPQRDTESYRQFYYFLMAEVSQHIRRVYNHLKDTSFFENTVVVFTSDHGEMLGSHGGMMQKWYNAYQETLHVPFVISNPQLFPEGRTTQLVTSHVDLLPTLLGLADIDAEAVRRELAADHTEAQPLVGRNLSGLVLGKEEPQHEPIYFMTDDAVESGLQMANNLTGQAYSAVIQPKHIETIITRLPELTGDTLWKYSCYSDNPRFYVGNAGNTDGVATARFIPREYECYDLSEDPLETHNRCSALSKAPLSQDVRDALQKVLEEQRRQKRLLPHTLNRNADTASTKGPLRD</sequence>
<organism evidence="3 4">
    <name type="scientific">Hyalangium minutum</name>
    <dbReference type="NCBI Taxonomy" id="394096"/>
    <lineage>
        <taxon>Bacteria</taxon>
        <taxon>Pseudomonadati</taxon>
        <taxon>Myxococcota</taxon>
        <taxon>Myxococcia</taxon>
        <taxon>Myxococcales</taxon>
        <taxon>Cystobacterineae</taxon>
        <taxon>Archangiaceae</taxon>
        <taxon>Hyalangium</taxon>
    </lineage>
</organism>
<proteinExistence type="predicted"/>
<evidence type="ECO:0000313" key="3">
    <source>
        <dbReference type="EMBL" id="KFE66147.1"/>
    </source>
</evidence>
<dbReference type="STRING" id="394096.DB31_1212"/>
<evidence type="ECO:0000259" key="2">
    <source>
        <dbReference type="Pfam" id="PF00884"/>
    </source>
</evidence>
<comment type="caution">
    <text evidence="3">The sequence shown here is derived from an EMBL/GenBank/DDBJ whole genome shotgun (WGS) entry which is preliminary data.</text>
</comment>
<evidence type="ECO:0000256" key="1">
    <source>
        <dbReference type="SAM" id="MobiDB-lite"/>
    </source>
</evidence>
<protein>
    <submittedName>
        <fullName evidence="3">Choline-sulfatase</fullName>
    </submittedName>
</protein>
<reference evidence="3 4" key="1">
    <citation type="submission" date="2014-04" db="EMBL/GenBank/DDBJ databases">
        <title>Genome assembly of Hyalangium minutum DSM 14724.</title>
        <authorList>
            <person name="Sharma G."/>
            <person name="Subramanian S."/>
        </authorList>
    </citation>
    <scope>NUCLEOTIDE SEQUENCE [LARGE SCALE GENOMIC DNA]</scope>
    <source>
        <strain evidence="3 4">DSM 14724</strain>
    </source>
</reference>
<dbReference type="Gene3D" id="3.40.720.10">
    <property type="entry name" value="Alkaline Phosphatase, subunit A"/>
    <property type="match status" value="1"/>
</dbReference>
<feature type="compositionally biased region" description="Polar residues" evidence="1">
    <location>
        <begin position="551"/>
        <end position="560"/>
    </location>
</feature>
<feature type="domain" description="Sulfatase N-terminal" evidence="2">
    <location>
        <begin position="8"/>
        <end position="382"/>
    </location>
</feature>
<dbReference type="EMBL" id="JMCB01000011">
    <property type="protein sequence ID" value="KFE66147.1"/>
    <property type="molecule type" value="Genomic_DNA"/>
</dbReference>
<dbReference type="Pfam" id="PF00884">
    <property type="entry name" value="Sulfatase"/>
    <property type="match status" value="1"/>
</dbReference>
<gene>
    <name evidence="3" type="ORF">DB31_1212</name>
</gene>
<dbReference type="OrthoDB" id="5500422at2"/>
<dbReference type="InterPro" id="IPR000917">
    <property type="entry name" value="Sulfatase_N"/>
</dbReference>
<feature type="region of interest" description="Disordered" evidence="1">
    <location>
        <begin position="541"/>
        <end position="566"/>
    </location>
</feature>
<dbReference type="CDD" id="cd16035">
    <property type="entry name" value="sulfatase_like"/>
    <property type="match status" value="1"/>
</dbReference>
<keyword evidence="4" id="KW-1185">Reference proteome</keyword>
<dbReference type="SUPFAM" id="SSF53649">
    <property type="entry name" value="Alkaline phosphatase-like"/>
    <property type="match status" value="1"/>
</dbReference>
<dbReference type="RefSeq" id="WP_044192803.1">
    <property type="nucleotide sequence ID" value="NZ_JMCB01000011.1"/>
</dbReference>
<dbReference type="InterPro" id="IPR017850">
    <property type="entry name" value="Alkaline_phosphatase_core_sf"/>
</dbReference>
<accession>A0A085WEN4</accession>
<dbReference type="PANTHER" id="PTHR46615:SF1">
    <property type="entry name" value="ARYLSULFATASE K"/>
    <property type="match status" value="1"/>
</dbReference>
<dbReference type="InterPro" id="IPR051849">
    <property type="entry name" value="GAG-degrading_sulfatase"/>
</dbReference>
<evidence type="ECO:0000313" key="4">
    <source>
        <dbReference type="Proteomes" id="UP000028725"/>
    </source>
</evidence>
<dbReference type="PANTHER" id="PTHR46615">
    <property type="entry name" value="ARYLSULFATASE K"/>
    <property type="match status" value="1"/>
</dbReference>
<dbReference type="AlphaFoldDB" id="A0A085WEN4"/>
<dbReference type="PATRIC" id="fig|394096.3.peg.5553"/>